<organism evidence="4 5">
    <name type="scientific">Phakopsora pachyrhizi</name>
    <name type="common">Asian soybean rust disease fungus</name>
    <dbReference type="NCBI Taxonomy" id="170000"/>
    <lineage>
        <taxon>Eukaryota</taxon>
        <taxon>Fungi</taxon>
        <taxon>Dikarya</taxon>
        <taxon>Basidiomycota</taxon>
        <taxon>Pucciniomycotina</taxon>
        <taxon>Pucciniomycetes</taxon>
        <taxon>Pucciniales</taxon>
        <taxon>Phakopsoraceae</taxon>
        <taxon>Phakopsora</taxon>
    </lineage>
</organism>
<gene>
    <name evidence="4" type="ORF">PPACK8108_LOCUS19223</name>
</gene>
<feature type="transmembrane region" description="Helical" evidence="2">
    <location>
        <begin position="297"/>
        <end position="316"/>
    </location>
</feature>
<keyword evidence="5" id="KW-1185">Reference proteome</keyword>
<proteinExistence type="predicted"/>
<name>A0AAV0BFJ3_PHAPC</name>
<dbReference type="EMBL" id="CALTRL010005688">
    <property type="protein sequence ID" value="CAH7684797.1"/>
    <property type="molecule type" value="Genomic_DNA"/>
</dbReference>
<keyword evidence="2" id="KW-0472">Membrane</keyword>
<evidence type="ECO:0000256" key="1">
    <source>
        <dbReference type="SAM" id="MobiDB-lite"/>
    </source>
</evidence>
<feature type="region of interest" description="Disordered" evidence="1">
    <location>
        <begin position="23"/>
        <end position="58"/>
    </location>
</feature>
<feature type="transmembrane region" description="Helical" evidence="2">
    <location>
        <begin position="130"/>
        <end position="151"/>
    </location>
</feature>
<dbReference type="InterPro" id="IPR012171">
    <property type="entry name" value="Fatty_acid_desaturase"/>
</dbReference>
<protein>
    <submittedName>
        <fullName evidence="4">Fatty acid desaturase-domain-containing protein</fullName>
    </submittedName>
</protein>
<reference evidence="4" key="1">
    <citation type="submission" date="2022-06" db="EMBL/GenBank/DDBJ databases">
        <authorList>
            <consortium name="SYNGENTA / RWTH Aachen University"/>
        </authorList>
    </citation>
    <scope>NUCLEOTIDE SEQUENCE</scope>
</reference>
<evidence type="ECO:0000313" key="4">
    <source>
        <dbReference type="EMBL" id="CAH7684797.1"/>
    </source>
</evidence>
<dbReference type="GO" id="GO:0006629">
    <property type="term" value="P:lipid metabolic process"/>
    <property type="evidence" value="ECO:0007669"/>
    <property type="project" value="InterPro"/>
</dbReference>
<evidence type="ECO:0000313" key="5">
    <source>
        <dbReference type="Proteomes" id="UP001153365"/>
    </source>
</evidence>
<keyword evidence="2" id="KW-0812">Transmembrane</keyword>
<feature type="domain" description="Fatty acid desaturase" evidence="3">
    <location>
        <begin position="132"/>
        <end position="416"/>
    </location>
</feature>
<comment type="caution">
    <text evidence="4">The sequence shown here is derived from an EMBL/GenBank/DDBJ whole genome shotgun (WGS) entry which is preliminary data.</text>
</comment>
<feature type="transmembrane region" description="Helical" evidence="2">
    <location>
        <begin position="91"/>
        <end position="110"/>
    </location>
</feature>
<dbReference type="CDD" id="cd03507">
    <property type="entry name" value="Delta12-FADS-like"/>
    <property type="match status" value="1"/>
</dbReference>
<dbReference type="Pfam" id="PF00487">
    <property type="entry name" value="FA_desaturase"/>
    <property type="match status" value="1"/>
</dbReference>
<dbReference type="Proteomes" id="UP001153365">
    <property type="component" value="Unassembled WGS sequence"/>
</dbReference>
<keyword evidence="2" id="KW-1133">Transmembrane helix</keyword>
<dbReference type="GO" id="GO:0016491">
    <property type="term" value="F:oxidoreductase activity"/>
    <property type="evidence" value="ECO:0007669"/>
    <property type="project" value="InterPro"/>
</dbReference>
<dbReference type="AlphaFoldDB" id="A0AAV0BFJ3"/>
<accession>A0AAV0BFJ3</accession>
<feature type="compositionally biased region" description="Low complexity" evidence="1">
    <location>
        <begin position="35"/>
        <end position="58"/>
    </location>
</feature>
<evidence type="ECO:0000256" key="2">
    <source>
        <dbReference type="SAM" id="Phobius"/>
    </source>
</evidence>
<dbReference type="InterPro" id="IPR005804">
    <property type="entry name" value="FA_desaturase_dom"/>
</dbReference>
<sequence>MSSTPNGIQASSKTDTLLRLRTNNHISNTSNQRGTTITNLSRSSSSSSLGSSSTASNSISTFTPPDFTIKELLDSIPAHCFKRSALKSSSYVVWDFFLSSCLIYLASHIDHYFGSSGTLLNQTPGLAAQFAAWALYGYSAGLVWTGLWVIAHECGHQSFSTSKKINNTVGWFLHSALLVPYHSWRISHAQHHAATGHMTRDQVFVPKTRSQRGIAPLPENATKREREGTFESSVYEQMDDLLEDAPFWNLLNLLIQQLLGWPAYIIANASGQVRYPAWTNHFDPKSIIFDKRHRNDVIMSDLGIGLMLSLLMFIGYKTSFMTILKYYIVPYLWVNHWLVMITYLQHTDPQLPHYRDREFSFQRGALCTIDRNIHGFFFHGIAETHVAHHICSKIPHYNAWEATEALKAKLGEHYHQTDENCWKSLYKSYSNCKFVEDEGDVVFYKNSKGRTARKVVMKCKKENVSDSGIDVNDLKSQ</sequence>
<evidence type="ECO:0000259" key="3">
    <source>
        <dbReference type="Pfam" id="PF00487"/>
    </source>
</evidence>
<dbReference type="PANTHER" id="PTHR32100">
    <property type="entry name" value="OMEGA-6 FATTY ACID DESATURASE, CHLOROPLASTIC"/>
    <property type="match status" value="1"/>
</dbReference>
<feature type="compositionally biased region" description="Polar residues" evidence="1">
    <location>
        <begin position="23"/>
        <end position="34"/>
    </location>
</feature>